<dbReference type="InterPro" id="IPR002125">
    <property type="entry name" value="CMP_dCMP_dom"/>
</dbReference>
<dbReference type="GO" id="GO:0008270">
    <property type="term" value="F:zinc ion binding"/>
    <property type="evidence" value="ECO:0007669"/>
    <property type="project" value="InterPro"/>
</dbReference>
<dbReference type="InterPro" id="IPR016193">
    <property type="entry name" value="Cytidine_deaminase-like"/>
</dbReference>
<dbReference type="GO" id="GO:0016787">
    <property type="term" value="F:hydrolase activity"/>
    <property type="evidence" value="ECO:0007669"/>
    <property type="project" value="InterPro"/>
</dbReference>
<dbReference type="Proteomes" id="UP000252582">
    <property type="component" value="Unassembled WGS sequence"/>
</dbReference>
<dbReference type="PROSITE" id="PS51747">
    <property type="entry name" value="CYT_DCMP_DEAMINASES_2"/>
    <property type="match status" value="1"/>
</dbReference>
<evidence type="ECO:0000313" key="4">
    <source>
        <dbReference type="EMBL" id="RCW24899.1"/>
    </source>
</evidence>
<dbReference type="CDD" id="cd01285">
    <property type="entry name" value="nucleoside_deaminase"/>
    <property type="match status" value="1"/>
</dbReference>
<name>A0A6I7HNK5_9HYPH</name>
<evidence type="ECO:0000256" key="1">
    <source>
        <dbReference type="ARBA" id="ARBA00022723"/>
    </source>
</evidence>
<evidence type="ECO:0000256" key="2">
    <source>
        <dbReference type="ARBA" id="ARBA00022833"/>
    </source>
</evidence>
<feature type="domain" description="CMP/dCMP-type deaminase" evidence="3">
    <location>
        <begin position="61"/>
        <end position="179"/>
    </location>
</feature>
<reference evidence="4 5" key="1">
    <citation type="submission" date="2018-07" db="EMBL/GenBank/DDBJ databases">
        <title>Genomic Encyclopedia of Type Strains, Phase IV (KMG-IV): sequencing the most valuable type-strain genomes for metagenomic binning, comparative biology and taxonomic classification.</title>
        <authorList>
            <person name="Goeker M."/>
        </authorList>
    </citation>
    <scope>NUCLEOTIDE SEQUENCE [LARGE SCALE GENOMIC DNA]</scope>
    <source>
        <strain evidence="4 5">DSM 25528</strain>
    </source>
</reference>
<proteinExistence type="predicted"/>
<gene>
    <name evidence="4" type="ORF">DFR48_105244</name>
</gene>
<evidence type="ECO:0000313" key="5">
    <source>
        <dbReference type="Proteomes" id="UP000252582"/>
    </source>
</evidence>
<dbReference type="InterPro" id="IPR016192">
    <property type="entry name" value="APOBEC/CMP_deaminase_Zn-bd"/>
</dbReference>
<dbReference type="Gene3D" id="3.40.140.10">
    <property type="entry name" value="Cytidine Deaminase, domain 2"/>
    <property type="match status" value="1"/>
</dbReference>
<evidence type="ECO:0000259" key="3">
    <source>
        <dbReference type="PROSITE" id="PS51747"/>
    </source>
</evidence>
<keyword evidence="1" id="KW-0479">Metal-binding</keyword>
<sequence>MLGIREIRANLTGARRDLSSAIVVLTFAAGAAKDSPDNNRNSALTTATPVPAARLLDVIEHDILPLTARGVAAGNKVFGAAVLRKSDLSLVLAETNNETENPLWHGEVHTLKRFYKLAERPDTRDLIFLSTHEPCTMCMSAITWAGFDNFYYFFSHEDSRDAFAIPHDLKILKEVFGLEPGGYRRANAFWHSHALTDLVAGAEPRERPALEEQSRRIRETYDRLSAAYQSSKGGNDIPLN</sequence>
<dbReference type="AlphaFoldDB" id="A0A6I7HNK5"/>
<dbReference type="SUPFAM" id="SSF53927">
    <property type="entry name" value="Cytidine deaminase-like"/>
    <property type="match status" value="1"/>
</dbReference>
<protein>
    <submittedName>
        <fullName evidence="4">tRNA(Arg) A34 adenosine deaminase TadA</fullName>
    </submittedName>
</protein>
<organism evidence="4 5">
    <name type="scientific">Ciceribacter lividus</name>
    <dbReference type="NCBI Taxonomy" id="1197950"/>
    <lineage>
        <taxon>Bacteria</taxon>
        <taxon>Pseudomonadati</taxon>
        <taxon>Pseudomonadota</taxon>
        <taxon>Alphaproteobacteria</taxon>
        <taxon>Hyphomicrobiales</taxon>
        <taxon>Rhizobiaceae</taxon>
        <taxon>Ciceribacter</taxon>
    </lineage>
</organism>
<dbReference type="Pfam" id="PF00383">
    <property type="entry name" value="dCMP_cyt_deam_1"/>
    <property type="match status" value="1"/>
</dbReference>
<comment type="caution">
    <text evidence="4">The sequence shown here is derived from an EMBL/GenBank/DDBJ whole genome shotgun (WGS) entry which is preliminary data.</text>
</comment>
<keyword evidence="2" id="KW-0862">Zinc</keyword>
<dbReference type="PROSITE" id="PS00903">
    <property type="entry name" value="CYT_DCMP_DEAMINASES_1"/>
    <property type="match status" value="1"/>
</dbReference>
<keyword evidence="5" id="KW-1185">Reference proteome</keyword>
<accession>A0A6I7HNK5</accession>
<dbReference type="EMBL" id="QPIX01000005">
    <property type="protein sequence ID" value="RCW24899.1"/>
    <property type="molecule type" value="Genomic_DNA"/>
</dbReference>